<dbReference type="KEGG" id="dst:VUQ06_08430"/>
<accession>A0AB74TQ68</accession>
<keyword evidence="2" id="KW-0269">Exonuclease</keyword>
<dbReference type="PANTHER" id="PTHR37294">
    <property type="entry name" value="3'-5' EXORIBONUCLEASE YHAM"/>
    <property type="match status" value="1"/>
</dbReference>
<dbReference type="FunFam" id="1.10.3210.10:FF:000008">
    <property type="entry name" value="3'-5' exoribonuclease YhaM"/>
    <property type="match status" value="1"/>
</dbReference>
<sequence>MSKQLYDYAMNDRVELYLLIKTAEEKTTRNGKLFISFTFQDRSGEMIGNHWDATTEDVERFQEGQVVYLEGKRDEYKGTPQLRIQTLRLADDSEPNNPELYVKRAPLKKEEMIDYLNKVIFEITNPTMNRIVRELMNRYQKKFFQSPAAKANHHAFYGGLAYHTVTMLKIARSLAEIYPSLNKSLLFSGLILHDLGKVIELTGPTATQYTLEGNLVGHIVIISEEITKVCQALSIDDKSEDVLLLKHMVLAHHGKLEYGSPVRPQLKEAEILHQIDMIDATMNMVDSTLEKVEPGSFSNQVWALDNRRFYKPNDELL</sequence>
<proteinExistence type="predicted"/>
<name>A0AB74TQ68_9LACT</name>
<dbReference type="GO" id="GO:0004527">
    <property type="term" value="F:exonuclease activity"/>
    <property type="evidence" value="ECO:0007669"/>
    <property type="project" value="UniProtKB-KW"/>
</dbReference>
<gene>
    <name evidence="5" type="ORF">VUQ06_08430</name>
    <name evidence="4" type="ORF">VUQ08_00295</name>
</gene>
<dbReference type="GO" id="GO:0003676">
    <property type="term" value="F:nucleic acid binding"/>
    <property type="evidence" value="ECO:0007669"/>
    <property type="project" value="InterPro"/>
</dbReference>
<evidence type="ECO:0000256" key="1">
    <source>
        <dbReference type="ARBA" id="ARBA00022801"/>
    </source>
</evidence>
<evidence type="ECO:0000259" key="3">
    <source>
        <dbReference type="PROSITE" id="PS51831"/>
    </source>
</evidence>
<reference evidence="4" key="1">
    <citation type="submission" date="2023-12" db="EMBL/GenBank/DDBJ databases">
        <title>Dolosigranulum savutii sp. nov. isolated from human upper respiratory samples collected in Botswana.</title>
        <authorList>
            <person name="Kelly M.S."/>
        </authorList>
    </citation>
    <scope>NUCLEOTIDE SEQUENCE</scope>
    <source>
        <strain evidence="5">MSK294</strain>
        <strain evidence="4">MSK433</strain>
    </source>
</reference>
<dbReference type="InterPro" id="IPR006674">
    <property type="entry name" value="HD_domain"/>
</dbReference>
<dbReference type="PANTHER" id="PTHR37294:SF1">
    <property type="entry name" value="3'-5' EXORIBONUCLEASE YHAM"/>
    <property type="match status" value="1"/>
</dbReference>
<dbReference type="Pfam" id="PF01336">
    <property type="entry name" value="tRNA_anti-codon"/>
    <property type="match status" value="1"/>
</dbReference>
<keyword evidence="2" id="KW-0540">Nuclease</keyword>
<dbReference type="AlphaFoldDB" id="A0AB74TQ68"/>
<evidence type="ECO:0000313" key="4">
    <source>
        <dbReference type="EMBL" id="XBC46089.1"/>
    </source>
</evidence>
<dbReference type="InterPro" id="IPR050798">
    <property type="entry name" value="YhaM_exoribonuc/phosphodiest"/>
</dbReference>
<dbReference type="GO" id="GO:0031125">
    <property type="term" value="P:rRNA 3'-end processing"/>
    <property type="evidence" value="ECO:0007669"/>
    <property type="project" value="TreeGrafter"/>
</dbReference>
<dbReference type="CDD" id="cd00077">
    <property type="entry name" value="HDc"/>
    <property type="match status" value="1"/>
</dbReference>
<protein>
    <submittedName>
        <fullName evidence="4">HD domain-containing protein</fullName>
    </submittedName>
</protein>
<evidence type="ECO:0000313" key="5">
    <source>
        <dbReference type="EMBL" id="XBC49499.1"/>
    </source>
</evidence>
<organism evidence="4">
    <name type="scientific">Dolosigranulum savutiense</name>
    <dbReference type="NCBI Taxonomy" id="3110288"/>
    <lineage>
        <taxon>Bacteria</taxon>
        <taxon>Bacillati</taxon>
        <taxon>Bacillota</taxon>
        <taxon>Bacilli</taxon>
        <taxon>Lactobacillales</taxon>
        <taxon>Carnobacteriaceae</taxon>
        <taxon>Dolosigranulum</taxon>
    </lineage>
</organism>
<feature type="domain" description="HD" evidence="3">
    <location>
        <begin position="160"/>
        <end position="281"/>
    </location>
</feature>
<dbReference type="PROSITE" id="PS51831">
    <property type="entry name" value="HD"/>
    <property type="match status" value="1"/>
</dbReference>
<dbReference type="EMBL" id="CP142433">
    <property type="protein sequence ID" value="XBC46089.1"/>
    <property type="molecule type" value="Genomic_DNA"/>
</dbReference>
<evidence type="ECO:0000256" key="2">
    <source>
        <dbReference type="ARBA" id="ARBA00022839"/>
    </source>
</evidence>
<dbReference type="Pfam" id="PF01966">
    <property type="entry name" value="HD"/>
    <property type="match status" value="1"/>
</dbReference>
<dbReference type="CDD" id="cd04492">
    <property type="entry name" value="YhaM_OBF_like"/>
    <property type="match status" value="1"/>
</dbReference>
<dbReference type="RefSeq" id="WP_347300440.1">
    <property type="nucleotide sequence ID" value="NZ_CP142433.1"/>
</dbReference>
<dbReference type="Gene3D" id="2.40.50.140">
    <property type="entry name" value="Nucleic acid-binding proteins"/>
    <property type="match status" value="1"/>
</dbReference>
<dbReference type="SUPFAM" id="SSF109604">
    <property type="entry name" value="HD-domain/PDEase-like"/>
    <property type="match status" value="1"/>
</dbReference>
<dbReference type="InterPro" id="IPR003607">
    <property type="entry name" value="HD/PDEase_dom"/>
</dbReference>
<dbReference type="SMART" id="SM00471">
    <property type="entry name" value="HDc"/>
    <property type="match status" value="1"/>
</dbReference>
<dbReference type="SUPFAM" id="SSF50249">
    <property type="entry name" value="Nucleic acid-binding proteins"/>
    <property type="match status" value="1"/>
</dbReference>
<keyword evidence="1" id="KW-0378">Hydrolase</keyword>
<dbReference type="InterPro" id="IPR004365">
    <property type="entry name" value="NA-bd_OB_tRNA"/>
</dbReference>
<dbReference type="EMBL" id="CP142435">
    <property type="protein sequence ID" value="XBC49499.1"/>
    <property type="molecule type" value="Genomic_DNA"/>
</dbReference>
<dbReference type="Gene3D" id="1.10.3210.10">
    <property type="entry name" value="Hypothetical protein af1432"/>
    <property type="match status" value="1"/>
</dbReference>
<dbReference type="InterPro" id="IPR012340">
    <property type="entry name" value="NA-bd_OB-fold"/>
</dbReference>